<organism evidence="2 3">
    <name type="scientific">SAR86 cluster bacterium</name>
    <dbReference type="NCBI Taxonomy" id="2030880"/>
    <lineage>
        <taxon>Bacteria</taxon>
        <taxon>Pseudomonadati</taxon>
        <taxon>Pseudomonadota</taxon>
        <taxon>Gammaproteobacteria</taxon>
        <taxon>SAR86 cluster</taxon>
    </lineage>
</organism>
<accession>A0A2A4XAJ2</accession>
<keyword evidence="1" id="KW-0732">Signal</keyword>
<evidence type="ECO:0000313" key="2">
    <source>
        <dbReference type="EMBL" id="PCI79544.1"/>
    </source>
</evidence>
<feature type="chain" id="PRO_5012517509" evidence="1">
    <location>
        <begin position="31"/>
        <end position="216"/>
    </location>
</feature>
<dbReference type="EMBL" id="NVUL01000016">
    <property type="protein sequence ID" value="PCI79544.1"/>
    <property type="molecule type" value="Genomic_DNA"/>
</dbReference>
<feature type="signal peptide" evidence="1">
    <location>
        <begin position="1"/>
        <end position="30"/>
    </location>
</feature>
<sequence length="216" mass="23301">MTAFLRMPAKRLVTALACTLCLLVFPSASATTILGMDIDKVAADAEFIFEGAVINSETRQDSSSGIISTYVTFQINDIIKGDYSGDSVELKFMGGVFNGQIVQVSGMRIPEMAEQGIYFVESMSRDLINPLIGWSQGHFIIHDDNGTRRISTAGNQPVLEVEAVSSIPASIKKPLSVVEGNTDIAAGVMTESSAIMIERALTVEEFKSRITDLLAN</sequence>
<dbReference type="Proteomes" id="UP000218767">
    <property type="component" value="Unassembled WGS sequence"/>
</dbReference>
<protein>
    <submittedName>
        <fullName evidence="2">Uncharacterized protein</fullName>
    </submittedName>
</protein>
<evidence type="ECO:0000313" key="3">
    <source>
        <dbReference type="Proteomes" id="UP000218767"/>
    </source>
</evidence>
<proteinExistence type="predicted"/>
<dbReference type="AlphaFoldDB" id="A0A2A4XAJ2"/>
<reference evidence="3" key="1">
    <citation type="submission" date="2017-08" db="EMBL/GenBank/DDBJ databases">
        <title>A dynamic microbial community with high functional redundancy inhabits the cold, oxic subseafloor aquifer.</title>
        <authorList>
            <person name="Tully B.J."/>
            <person name="Wheat C.G."/>
            <person name="Glazer B.T."/>
            <person name="Huber J.A."/>
        </authorList>
    </citation>
    <scope>NUCLEOTIDE SEQUENCE [LARGE SCALE GENOMIC DNA]</scope>
</reference>
<gene>
    <name evidence="2" type="ORF">COB20_04480</name>
</gene>
<comment type="caution">
    <text evidence="2">The sequence shown here is derived from an EMBL/GenBank/DDBJ whole genome shotgun (WGS) entry which is preliminary data.</text>
</comment>
<evidence type="ECO:0000256" key="1">
    <source>
        <dbReference type="SAM" id="SignalP"/>
    </source>
</evidence>
<name>A0A2A4XAJ2_9GAMM</name>